<dbReference type="EMBL" id="LN614830">
    <property type="protein sequence ID" value="CEG61880.1"/>
    <property type="molecule type" value="Genomic_DNA"/>
</dbReference>
<feature type="region of interest" description="Disordered" evidence="1">
    <location>
        <begin position="1"/>
        <end position="95"/>
    </location>
</feature>
<evidence type="ECO:0000313" key="4">
    <source>
        <dbReference type="Proteomes" id="UP000032414"/>
    </source>
</evidence>
<feature type="compositionally biased region" description="Polar residues" evidence="1">
    <location>
        <begin position="36"/>
        <end position="51"/>
    </location>
</feature>
<dbReference type="STRING" id="451.B6N58_03130"/>
<organism evidence="2 4">
    <name type="scientific">Legionella micdadei</name>
    <name type="common">Tatlockia micdadei</name>
    <dbReference type="NCBI Taxonomy" id="451"/>
    <lineage>
        <taxon>Bacteria</taxon>
        <taxon>Pseudomonadati</taxon>
        <taxon>Pseudomonadota</taxon>
        <taxon>Gammaproteobacteria</taxon>
        <taxon>Legionellales</taxon>
        <taxon>Legionellaceae</taxon>
        <taxon>Legionella</taxon>
    </lineage>
</organism>
<dbReference type="RefSeq" id="WP_045100043.1">
    <property type="nucleotide sequence ID" value="NZ_CP020614.1"/>
</dbReference>
<protein>
    <submittedName>
        <fullName evidence="2">Uncharacterized protein</fullName>
    </submittedName>
</protein>
<dbReference type="HOGENOM" id="CLU_894092_0_0_6"/>
<reference evidence="3 5" key="3">
    <citation type="submission" date="2016-10" db="EMBL/GenBank/DDBJ databases">
        <authorList>
            <person name="Varghese N."/>
            <person name="Submissions S."/>
        </authorList>
    </citation>
    <scope>NUCLEOTIDE SEQUENCE [LARGE SCALE GENOMIC DNA]</scope>
    <source>
        <strain evidence="3 5">ATCC 33218</strain>
    </source>
</reference>
<evidence type="ECO:0000313" key="2">
    <source>
        <dbReference type="EMBL" id="CEG61880.1"/>
    </source>
</evidence>
<feature type="compositionally biased region" description="Polar residues" evidence="1">
    <location>
        <begin position="1"/>
        <end position="27"/>
    </location>
</feature>
<evidence type="ECO:0000256" key="1">
    <source>
        <dbReference type="SAM" id="MobiDB-lite"/>
    </source>
</evidence>
<dbReference type="Proteomes" id="UP000182998">
    <property type="component" value="Unassembled WGS sequence"/>
</dbReference>
<feature type="compositionally biased region" description="Basic and acidic residues" evidence="1">
    <location>
        <begin position="70"/>
        <end position="95"/>
    </location>
</feature>
<name>A0A098GIS9_LEGMI</name>
<sequence>MSNPSKKNTTEKSNNPPKLAISSGNSKSEGEDTQTGREQINPSLNNINNLTERPKLRFTNTFKKMPSFSEQKKSTDHLYDDKRADSFGKSQEKTGKVGIQPSGFSLFHNMEEDELAPIFSSQHAVELALNTNWEENSPTLQQTVHQWKKKKAEQDTPFDYSIFGGVKYLSIIDVLSPSLCPPTEKKEQFADALTMLNEMELRLESIVIYDFIPSNNHTNLKTLLALIEKNNRTLKKITICNGFSAEELLMIQKKLEQYPHINLKIAYKPIMSPETLKKSFDFFNNKNEKKARFPDSKDICDDHADSSFQLN</sequence>
<reference evidence="4" key="2">
    <citation type="submission" date="2014-09" db="EMBL/GenBank/DDBJ databases">
        <authorList>
            <person name="Gomez-Valero L."/>
        </authorList>
    </citation>
    <scope>NUCLEOTIDE SEQUENCE [LARGE SCALE GENOMIC DNA]</scope>
    <source>
        <strain evidence="4">ATCC33218</strain>
    </source>
</reference>
<dbReference type="KEGG" id="tmc:LMI_2620"/>
<keyword evidence="5" id="KW-1185">Reference proteome</keyword>
<reference evidence="2" key="1">
    <citation type="submission" date="2014-09" db="EMBL/GenBank/DDBJ databases">
        <authorList>
            <person name="GOMEZ-VALERO Laura"/>
        </authorList>
    </citation>
    <scope>NUCLEOTIDE SEQUENCE</scope>
    <source>
        <strain evidence="2">ATCC33218</strain>
    </source>
</reference>
<dbReference type="OrthoDB" id="9992075at2"/>
<dbReference type="EMBL" id="FMVN01000005">
    <property type="protein sequence ID" value="SCY26255.1"/>
    <property type="molecule type" value="Genomic_DNA"/>
</dbReference>
<gene>
    <name evidence="2" type="ORF">LMI_2620</name>
    <name evidence="3" type="ORF">SAMN02982997_01254</name>
</gene>
<proteinExistence type="predicted"/>
<dbReference type="AlphaFoldDB" id="A0A098GIS9"/>
<accession>A0A098GIS9</accession>
<dbReference type="Proteomes" id="UP000032414">
    <property type="component" value="Chromosome I"/>
</dbReference>
<evidence type="ECO:0000313" key="5">
    <source>
        <dbReference type="Proteomes" id="UP000182998"/>
    </source>
</evidence>
<evidence type="ECO:0000313" key="3">
    <source>
        <dbReference type="EMBL" id="SCY26255.1"/>
    </source>
</evidence>
<dbReference type="PATRIC" id="fig|451.8.peg.2640"/>